<dbReference type="InterPro" id="IPR050484">
    <property type="entry name" value="Transf_Hexapept/Carb_Anhydrase"/>
</dbReference>
<comment type="caution">
    <text evidence="1">The sequence shown here is derived from an EMBL/GenBank/DDBJ whole genome shotgun (WGS) entry which is preliminary data.</text>
</comment>
<dbReference type="Gene3D" id="2.160.10.10">
    <property type="entry name" value="Hexapeptide repeat proteins"/>
    <property type="match status" value="1"/>
</dbReference>
<dbReference type="CDD" id="cd04645">
    <property type="entry name" value="LbH_gamma_CA_like"/>
    <property type="match status" value="1"/>
</dbReference>
<protein>
    <recommendedName>
        <fullName evidence="2">Gamma carbonic anhydrase family protein</fullName>
    </recommendedName>
</protein>
<organism evidence="1">
    <name type="scientific">marine sediment metagenome</name>
    <dbReference type="NCBI Taxonomy" id="412755"/>
    <lineage>
        <taxon>unclassified sequences</taxon>
        <taxon>metagenomes</taxon>
        <taxon>ecological metagenomes</taxon>
    </lineage>
</organism>
<dbReference type="EMBL" id="BARW01034399">
    <property type="protein sequence ID" value="GAJ05992.1"/>
    <property type="molecule type" value="Genomic_DNA"/>
</dbReference>
<dbReference type="InterPro" id="IPR011004">
    <property type="entry name" value="Trimer_LpxA-like_sf"/>
</dbReference>
<evidence type="ECO:0000313" key="1">
    <source>
        <dbReference type="EMBL" id="GAJ05992.1"/>
    </source>
</evidence>
<dbReference type="InterPro" id="IPR047324">
    <property type="entry name" value="LbH_gamma_CA-like"/>
</dbReference>
<dbReference type="AlphaFoldDB" id="X1UQZ3"/>
<proteinExistence type="predicted"/>
<dbReference type="PANTHER" id="PTHR13061">
    <property type="entry name" value="DYNACTIN SUBUNIT P25"/>
    <property type="match status" value="1"/>
</dbReference>
<name>X1UQZ3_9ZZZZ</name>
<dbReference type="Pfam" id="PF00132">
    <property type="entry name" value="Hexapep"/>
    <property type="match status" value="1"/>
</dbReference>
<dbReference type="InterPro" id="IPR001451">
    <property type="entry name" value="Hexapep"/>
</dbReference>
<sequence length="186" mass="20152">MDTNQVYTRSFMPIYEFDGKQPDISPGAFVHPEAVIIGDVRIGSECFIAPGVVIRADFGPAIIKDGTSIQDNAVIHVDPGARVIVEEDVIVGHSAVLHDVHIKSRCVIGIGAILLYEVVCEEDVFIGAGSVVLNNMHIPAGKLAAGIPAKIIRDVTPDQKSYAEKGVELYKKLSKQYQKSMNLIAR</sequence>
<accession>X1UQZ3</accession>
<dbReference type="PANTHER" id="PTHR13061:SF29">
    <property type="entry name" value="GAMMA CARBONIC ANHYDRASE-LIKE 1, MITOCHONDRIAL-RELATED"/>
    <property type="match status" value="1"/>
</dbReference>
<reference evidence="1" key="1">
    <citation type="journal article" date="2014" name="Front. Microbiol.">
        <title>High frequency of phylogenetically diverse reductive dehalogenase-homologous genes in deep subseafloor sedimentary metagenomes.</title>
        <authorList>
            <person name="Kawai M."/>
            <person name="Futagami T."/>
            <person name="Toyoda A."/>
            <person name="Takaki Y."/>
            <person name="Nishi S."/>
            <person name="Hori S."/>
            <person name="Arai W."/>
            <person name="Tsubouchi T."/>
            <person name="Morono Y."/>
            <person name="Uchiyama I."/>
            <person name="Ito T."/>
            <person name="Fujiyama A."/>
            <person name="Inagaki F."/>
            <person name="Takami H."/>
        </authorList>
    </citation>
    <scope>NUCLEOTIDE SEQUENCE</scope>
    <source>
        <strain evidence="1">Expedition CK06-06</strain>
    </source>
</reference>
<dbReference type="SUPFAM" id="SSF51161">
    <property type="entry name" value="Trimeric LpxA-like enzymes"/>
    <property type="match status" value="1"/>
</dbReference>
<gene>
    <name evidence="1" type="ORF">S12H4_53925</name>
</gene>
<evidence type="ECO:0008006" key="2">
    <source>
        <dbReference type="Google" id="ProtNLM"/>
    </source>
</evidence>